<keyword evidence="2" id="KW-1185">Reference proteome</keyword>
<accession>A0A4Y8PAV3</accession>
<name>A0A4Y8PAV3_9BACT</name>
<dbReference type="PANTHER" id="PTHR34472:SF1">
    <property type="entry name" value="SULFUR CARRIER PROTEIN THIS"/>
    <property type="match status" value="1"/>
</dbReference>
<comment type="caution">
    <text evidence="1">The sequence shown here is derived from an EMBL/GenBank/DDBJ whole genome shotgun (WGS) entry which is preliminary data.</text>
</comment>
<proteinExistence type="predicted"/>
<evidence type="ECO:0000313" key="1">
    <source>
        <dbReference type="EMBL" id="TFE67587.1"/>
    </source>
</evidence>
<sequence>MEGLGNMSKQIPVTVNGKVITVAENSSILMLLQQLNLDHNTVLVELNKTALLKKEYACTVLKPHDRIELVQVSAGG</sequence>
<reference evidence="1 2" key="1">
    <citation type="submission" date="2016-05" db="EMBL/GenBank/DDBJ databases">
        <title>Diversity and Homogeneity among Thermoacidophilic Verrucomicrobia Methanotrophs Linked with Geographical Origin.</title>
        <authorList>
            <person name="Erikstad H.-A."/>
            <person name="Smestad N.B."/>
            <person name="Ceballos R.M."/>
            <person name="Birkeland N.-K."/>
        </authorList>
    </citation>
    <scope>NUCLEOTIDE SEQUENCE [LARGE SCALE GENOMIC DNA]</scope>
    <source>
        <strain evidence="1 2">Phi</strain>
    </source>
</reference>
<dbReference type="PANTHER" id="PTHR34472">
    <property type="entry name" value="SULFUR CARRIER PROTEIN THIS"/>
    <property type="match status" value="1"/>
</dbReference>
<dbReference type="AlphaFoldDB" id="A0A4Y8PAV3"/>
<dbReference type="InterPro" id="IPR012675">
    <property type="entry name" value="Beta-grasp_dom_sf"/>
</dbReference>
<evidence type="ECO:0000313" key="2">
    <source>
        <dbReference type="Proteomes" id="UP000297713"/>
    </source>
</evidence>
<dbReference type="Pfam" id="PF02597">
    <property type="entry name" value="ThiS"/>
    <property type="match status" value="1"/>
</dbReference>
<protein>
    <submittedName>
        <fullName evidence="1">Thiamine biosynthesis protein ThiS</fullName>
    </submittedName>
</protein>
<dbReference type="Gene3D" id="3.10.20.30">
    <property type="match status" value="1"/>
</dbReference>
<dbReference type="OrthoDB" id="197136at2"/>
<dbReference type="Proteomes" id="UP000297713">
    <property type="component" value="Unassembled WGS sequence"/>
</dbReference>
<dbReference type="NCBIfam" id="TIGR01683">
    <property type="entry name" value="thiS"/>
    <property type="match status" value="1"/>
</dbReference>
<organism evidence="1 2">
    <name type="scientific">Methylacidiphilum caldifontis</name>
    <dbReference type="NCBI Taxonomy" id="2795386"/>
    <lineage>
        <taxon>Bacteria</taxon>
        <taxon>Pseudomonadati</taxon>
        <taxon>Verrucomicrobiota</taxon>
        <taxon>Methylacidiphilae</taxon>
        <taxon>Methylacidiphilales</taxon>
        <taxon>Methylacidiphilaceae</taxon>
        <taxon>Methylacidiphilum (ex Ratnadevi et al. 2023)</taxon>
    </lineage>
</organism>
<dbReference type="CDD" id="cd00565">
    <property type="entry name" value="Ubl_ThiS"/>
    <property type="match status" value="1"/>
</dbReference>
<dbReference type="SUPFAM" id="SSF54285">
    <property type="entry name" value="MoaD/ThiS"/>
    <property type="match status" value="1"/>
</dbReference>
<dbReference type="InterPro" id="IPR010035">
    <property type="entry name" value="Thi_S"/>
</dbReference>
<dbReference type="EMBL" id="LXQC01000152">
    <property type="protein sequence ID" value="TFE67587.1"/>
    <property type="molecule type" value="Genomic_DNA"/>
</dbReference>
<dbReference type="InterPro" id="IPR003749">
    <property type="entry name" value="ThiS/MoaD-like"/>
</dbReference>
<gene>
    <name evidence="1" type="ORF">A7Q10_09395</name>
</gene>
<dbReference type="InterPro" id="IPR016155">
    <property type="entry name" value="Mopterin_synth/thiamin_S_b"/>
</dbReference>